<protein>
    <submittedName>
        <fullName evidence="5">PhoH-like ATPase</fullName>
    </submittedName>
</protein>
<dbReference type="InterPro" id="IPR002716">
    <property type="entry name" value="PIN_dom"/>
</dbReference>
<dbReference type="SUPFAM" id="SSF88723">
    <property type="entry name" value="PIN domain-like"/>
    <property type="match status" value="1"/>
</dbReference>
<sequence>MVKNYILDTNVIIHDPTCFYKFEDNNVIIPIVAIEELDNLKHREGMVGYHARLAARELNQLRQLGNLEKGVVLENGGTLRIELNHMDMSCIPEGIDIHRNDTRILAMTKNLQQEYRDIPTILVTKDVYMAIKADSFGIEAQDYINDKITTEQVYTGYRQIALPSDKINQIFKGGLPIEACGLEDTIYPNEFLHITSTTDDNHEVLARFDGSLVVPLKYLRHNAWGLTPINREQKMAFELLMDSSIPFVTITGGAGSGKTILATAVALEKVIEQGEFNKIVFVRPTIAAGNDIGYLPGTEEEKLRPWMGSFYDAIENLMNSRRASREETPKSGKYQPGKPDFTVDNFIETYRQKGIIETKTFTYMRGRTLSNAFVIVDEAQELTPHLAKLMLTRAGFGSKFVFIGDPTDNQIDNVLVDARSNGLVYTVEKMKPFNLSGHVSLKHVERSPLASLAERYM</sequence>
<name>A0A1M6JJQ4_9FIRM</name>
<dbReference type="Proteomes" id="UP000324781">
    <property type="component" value="Unassembled WGS sequence"/>
</dbReference>
<dbReference type="Pfam" id="PF13638">
    <property type="entry name" value="PIN_4"/>
    <property type="match status" value="1"/>
</dbReference>
<keyword evidence="6" id="KW-1185">Reference proteome</keyword>
<dbReference type="InterPro" id="IPR029060">
    <property type="entry name" value="PIN-like_dom_sf"/>
</dbReference>
<dbReference type="GO" id="GO:0005829">
    <property type="term" value="C:cytosol"/>
    <property type="evidence" value="ECO:0007669"/>
    <property type="project" value="TreeGrafter"/>
</dbReference>
<evidence type="ECO:0000256" key="2">
    <source>
        <dbReference type="ARBA" id="ARBA00022840"/>
    </source>
</evidence>
<dbReference type="RefSeq" id="WP_149679506.1">
    <property type="nucleotide sequence ID" value="NZ_DAONMB010000033.1"/>
</dbReference>
<dbReference type="SMART" id="SM00670">
    <property type="entry name" value="PINc"/>
    <property type="match status" value="1"/>
</dbReference>
<evidence type="ECO:0000256" key="1">
    <source>
        <dbReference type="ARBA" id="ARBA00022741"/>
    </source>
</evidence>
<evidence type="ECO:0000256" key="3">
    <source>
        <dbReference type="ARBA" id="ARBA00046345"/>
    </source>
</evidence>
<organism evidence="5 6">
    <name type="scientific">Thermoclostridium caenicola</name>
    <dbReference type="NCBI Taxonomy" id="659425"/>
    <lineage>
        <taxon>Bacteria</taxon>
        <taxon>Bacillati</taxon>
        <taxon>Bacillota</taxon>
        <taxon>Clostridia</taxon>
        <taxon>Eubacteriales</taxon>
        <taxon>Oscillospiraceae</taxon>
        <taxon>Thermoclostridium</taxon>
    </lineage>
</organism>
<dbReference type="SUPFAM" id="SSF52540">
    <property type="entry name" value="P-loop containing nucleoside triphosphate hydrolases"/>
    <property type="match status" value="1"/>
</dbReference>
<evidence type="ECO:0000259" key="4">
    <source>
        <dbReference type="SMART" id="SM00670"/>
    </source>
</evidence>
<evidence type="ECO:0000313" key="5">
    <source>
        <dbReference type="EMBL" id="SHJ46971.1"/>
    </source>
</evidence>
<feature type="domain" description="PIN" evidence="4">
    <location>
        <begin position="3"/>
        <end position="131"/>
    </location>
</feature>
<dbReference type="InterPro" id="IPR051451">
    <property type="entry name" value="PhoH2-like"/>
</dbReference>
<dbReference type="InterPro" id="IPR003714">
    <property type="entry name" value="PhoH"/>
</dbReference>
<dbReference type="InterPro" id="IPR027417">
    <property type="entry name" value="P-loop_NTPase"/>
</dbReference>
<dbReference type="OrthoDB" id="9773137at2"/>
<reference evidence="5 6" key="1">
    <citation type="submission" date="2016-11" db="EMBL/GenBank/DDBJ databases">
        <authorList>
            <person name="Varghese N."/>
            <person name="Submissions S."/>
        </authorList>
    </citation>
    <scope>NUCLEOTIDE SEQUENCE [LARGE SCALE GENOMIC DNA]</scope>
    <source>
        <strain evidence="5 6">DSM 19027</strain>
    </source>
</reference>
<evidence type="ECO:0000313" key="6">
    <source>
        <dbReference type="Proteomes" id="UP000324781"/>
    </source>
</evidence>
<comment type="similarity">
    <text evidence="3">In the N-terminal section; belongs to the PINc/VapC protein family.</text>
</comment>
<dbReference type="EMBL" id="FQZP01000058">
    <property type="protein sequence ID" value="SHJ46971.1"/>
    <property type="molecule type" value="Genomic_DNA"/>
</dbReference>
<dbReference type="Pfam" id="PF02562">
    <property type="entry name" value="PhoH"/>
    <property type="match status" value="1"/>
</dbReference>
<dbReference type="PANTHER" id="PTHR30473:SF2">
    <property type="entry name" value="PIN DOMAIN-CONTAINING PROTEIN"/>
    <property type="match status" value="1"/>
</dbReference>
<proteinExistence type="inferred from homology"/>
<dbReference type="PANTHER" id="PTHR30473">
    <property type="entry name" value="PROTEIN PHOH"/>
    <property type="match status" value="1"/>
</dbReference>
<gene>
    <name evidence="5" type="ORF">SAMN05444373_10586</name>
</gene>
<dbReference type="CDD" id="cd09883">
    <property type="entry name" value="PIN_VapC_PhoHL-ATPase"/>
    <property type="match status" value="1"/>
</dbReference>
<dbReference type="Gene3D" id="3.40.50.1010">
    <property type="entry name" value="5'-nuclease"/>
    <property type="match status" value="1"/>
</dbReference>
<dbReference type="Gene3D" id="3.40.50.300">
    <property type="entry name" value="P-loop containing nucleotide triphosphate hydrolases"/>
    <property type="match status" value="1"/>
</dbReference>
<keyword evidence="2" id="KW-0067">ATP-binding</keyword>
<dbReference type="GO" id="GO:0005524">
    <property type="term" value="F:ATP binding"/>
    <property type="evidence" value="ECO:0007669"/>
    <property type="project" value="UniProtKB-KW"/>
</dbReference>
<dbReference type="AlphaFoldDB" id="A0A1M6JJQ4"/>
<keyword evidence="1" id="KW-0547">Nucleotide-binding</keyword>
<accession>A0A1M6JJQ4</accession>